<keyword evidence="1" id="KW-0614">Plasmid</keyword>
<dbReference type="RefSeq" id="WP_053274236.1">
    <property type="nucleotide sequence ID" value="NZ_AP027549.1"/>
</dbReference>
<geneLocation type="plasmid" evidence="1">
    <name>pSYM7</name>
</geneLocation>
<dbReference type="AlphaFoldDB" id="A0A0C5AZW7"/>
<gene>
    <name evidence="1" type="ORF">EL78_p5505</name>
</gene>
<reference evidence="1" key="1">
    <citation type="submission" date="2014-07" db="EMBL/GenBank/DDBJ databases">
        <title>Complete sequence of probiotic Symbioflor2 E. coli strain G3/10 and draft sequences of Symbioflor2 strains G1/2, G4/9, G5, G6/7 and G8.</title>
        <authorList>
            <person name="Zschuettig A."/>
            <person name="Auerbach C."/>
            <person name="Meltke S."/>
            <person name="Eichhorn C."/>
            <person name="Brandt M."/>
            <person name="Blom J."/>
            <person name="Goesmann A."/>
            <person name="Jarek M."/>
            <person name="Scharfe M."/>
            <person name="Zimmermann K."/>
            <person name="Wassenaar T.M."/>
            <person name="Gunzer F."/>
        </authorList>
    </citation>
    <scope>NUCLEOTIDE SEQUENCE</scope>
    <source>
        <strain evidence="1">G5</strain>
        <plasmid evidence="1">pSYM7</plasmid>
    </source>
</reference>
<name>A0A0C5AZW7_ECOLX</name>
<sequence>MNIPTHLKHKPIIAVENYDRIDGPYADDTDAMGLSVGIAQWNTPGYTELSAKVWRNTGEKWSRQSEELPLHRVIDLATLICIAMDYSKHGRLSSSDDFPVSRSGGNPELSRHIDLMKNELKENHEYLDESLKRLAAELKRLGY</sequence>
<dbReference type="Pfam" id="PF20140">
    <property type="entry name" value="DUF6530"/>
    <property type="match status" value="1"/>
</dbReference>
<protein>
    <submittedName>
        <fullName evidence="1">Uncharacterized protein</fullName>
    </submittedName>
</protein>
<dbReference type="InterPro" id="IPR045352">
    <property type="entry name" value="DUF6530"/>
</dbReference>
<proteinExistence type="predicted"/>
<evidence type="ECO:0000313" key="1">
    <source>
        <dbReference type="EMBL" id="AJL34527.1"/>
    </source>
</evidence>
<dbReference type="EMBL" id="KM107843">
    <property type="protein sequence ID" value="AJL34527.1"/>
    <property type="molecule type" value="Genomic_DNA"/>
</dbReference>
<accession>A0A0C5AZW7</accession>
<organism evidence="1">
    <name type="scientific">Escherichia coli</name>
    <dbReference type="NCBI Taxonomy" id="562"/>
    <lineage>
        <taxon>Bacteria</taxon>
        <taxon>Pseudomonadati</taxon>
        <taxon>Pseudomonadota</taxon>
        <taxon>Gammaproteobacteria</taxon>
        <taxon>Enterobacterales</taxon>
        <taxon>Enterobacteriaceae</taxon>
        <taxon>Escherichia</taxon>
    </lineage>
</organism>